<dbReference type="EMBL" id="CP041356">
    <property type="protein sequence ID" value="QDK71470.1"/>
    <property type="molecule type" value="Genomic_DNA"/>
</dbReference>
<reference evidence="1 2" key="1">
    <citation type="submission" date="2019-07" db="EMBL/GenBank/DDBJ databases">
        <title>Genome sequencing of KACC 19320.</title>
        <authorList>
            <person name="Heo J."/>
            <person name="Kim S.-J."/>
            <person name="Kim J.-S."/>
            <person name="Hong S.-B."/>
            <person name="Kwon S.-W."/>
        </authorList>
    </citation>
    <scope>NUCLEOTIDE SEQUENCE [LARGE SCALE GENOMIC DNA]</scope>
    <source>
        <strain evidence="1 2">KACC 19320</strain>
    </source>
</reference>
<keyword evidence="2" id="KW-1185">Reference proteome</keyword>
<dbReference type="RefSeq" id="WP_142767034.1">
    <property type="nucleotide sequence ID" value="NZ_CP041356.1"/>
</dbReference>
<proteinExistence type="predicted"/>
<dbReference type="AlphaFoldDB" id="A0A514ZA59"/>
<name>A0A514ZA59_9LACT</name>
<evidence type="ECO:0000313" key="2">
    <source>
        <dbReference type="Proteomes" id="UP000315128"/>
    </source>
</evidence>
<dbReference type="NCBIfam" id="TIGR01636">
    <property type="entry name" value="phage_rinA"/>
    <property type="match status" value="1"/>
</dbReference>
<evidence type="ECO:0000313" key="1">
    <source>
        <dbReference type="EMBL" id="QDK71470.1"/>
    </source>
</evidence>
<dbReference type="Proteomes" id="UP000315128">
    <property type="component" value="Chromosome"/>
</dbReference>
<accession>A0A514ZA59</accession>
<organism evidence="1 2">
    <name type="scientific">Lactococcus protaetiae</name>
    <dbReference type="NCBI Taxonomy" id="2592653"/>
    <lineage>
        <taxon>Bacteria</taxon>
        <taxon>Bacillati</taxon>
        <taxon>Bacillota</taxon>
        <taxon>Bacilli</taxon>
        <taxon>Lactobacillales</taxon>
        <taxon>Streptococcaceae</taxon>
        <taxon>Lactococcus</taxon>
    </lineage>
</organism>
<dbReference type="InterPro" id="IPR006523">
    <property type="entry name" value="RinA"/>
</dbReference>
<gene>
    <name evidence="1" type="ORF">FLP15_10235</name>
</gene>
<dbReference type="OrthoDB" id="2735906at2"/>
<dbReference type="KEGG" id="lack:FLP15_10235"/>
<protein>
    <submittedName>
        <fullName evidence="1">Transcriptional regulator</fullName>
    </submittedName>
</protein>
<sequence length="141" mass="16919">MSRRYSLSVQDMKTISKKLYLYREVDKAIAIRKQELMMSKHHDDNVGGGRSSKISNPTHDIVEKWMMDEQIIYIENFRKRVDNLISKLDDASKMLFHYQWVDTNYYTEEELGKLCFMSDRTVRRKKRAILEMYDDDCGGFW</sequence>